<feature type="domain" description="HTH cro/C1-type" evidence="2">
    <location>
        <begin position="14"/>
        <end position="66"/>
    </location>
</feature>
<dbReference type="Proteomes" id="UP000509303">
    <property type="component" value="Chromosome"/>
</dbReference>
<name>A0A7H8N7J6_9ACTN</name>
<dbReference type="Pfam" id="PF01381">
    <property type="entry name" value="HTH_3"/>
    <property type="match status" value="1"/>
</dbReference>
<gene>
    <name evidence="3" type="ORF">HUT08_12870</name>
</gene>
<accession>A0A7H8N7J6</accession>
<feature type="region of interest" description="Disordered" evidence="1">
    <location>
        <begin position="63"/>
        <end position="104"/>
    </location>
</feature>
<dbReference type="PROSITE" id="PS50943">
    <property type="entry name" value="HTH_CROC1"/>
    <property type="match status" value="1"/>
</dbReference>
<dbReference type="Gene3D" id="1.25.40.10">
    <property type="entry name" value="Tetratricopeptide repeat domain"/>
    <property type="match status" value="1"/>
</dbReference>
<reference evidence="3 4" key="1">
    <citation type="submission" date="2020-06" db="EMBL/GenBank/DDBJ databases">
        <title>Genome mining for natural products.</title>
        <authorList>
            <person name="Zhang B."/>
            <person name="Shi J."/>
            <person name="Ge H."/>
        </authorList>
    </citation>
    <scope>NUCLEOTIDE SEQUENCE [LARGE SCALE GENOMIC DNA]</scope>
    <source>
        <strain evidence="3 4">NA00687</strain>
    </source>
</reference>
<proteinExistence type="predicted"/>
<keyword evidence="4" id="KW-1185">Reference proteome</keyword>
<evidence type="ECO:0000313" key="4">
    <source>
        <dbReference type="Proteomes" id="UP000509303"/>
    </source>
</evidence>
<dbReference type="InterPro" id="IPR011990">
    <property type="entry name" value="TPR-like_helical_dom_sf"/>
</dbReference>
<dbReference type="EMBL" id="CP054929">
    <property type="protein sequence ID" value="QKW50286.1"/>
    <property type="molecule type" value="Genomic_DNA"/>
</dbReference>
<organism evidence="3 4">
    <name type="scientific">Streptomyces buecherae</name>
    <dbReference type="NCBI Taxonomy" id="2763006"/>
    <lineage>
        <taxon>Bacteria</taxon>
        <taxon>Bacillati</taxon>
        <taxon>Actinomycetota</taxon>
        <taxon>Actinomycetes</taxon>
        <taxon>Kitasatosporales</taxon>
        <taxon>Streptomycetaceae</taxon>
        <taxon>Streptomyces</taxon>
    </lineage>
</organism>
<dbReference type="InterPro" id="IPR010982">
    <property type="entry name" value="Lambda_DNA-bd_dom_sf"/>
</dbReference>
<dbReference type="SUPFAM" id="SSF47413">
    <property type="entry name" value="lambda repressor-like DNA-binding domains"/>
    <property type="match status" value="1"/>
</dbReference>
<dbReference type="InterPro" id="IPR001387">
    <property type="entry name" value="Cro/C1-type_HTH"/>
</dbReference>
<dbReference type="GO" id="GO:0003677">
    <property type="term" value="F:DNA binding"/>
    <property type="evidence" value="ECO:0007669"/>
    <property type="project" value="InterPro"/>
</dbReference>
<protein>
    <submittedName>
        <fullName evidence="3">Helix-turn-helix transcriptional regulator</fullName>
    </submittedName>
</protein>
<evidence type="ECO:0000256" key="1">
    <source>
        <dbReference type="SAM" id="MobiDB-lite"/>
    </source>
</evidence>
<dbReference type="Gene3D" id="1.10.260.40">
    <property type="entry name" value="lambda repressor-like DNA-binding domains"/>
    <property type="match status" value="1"/>
</dbReference>
<sequence>MSESISTGATLCDIRKRRGLSQKGLSEASGVSISLIRKLEQGQVDHTRLETAHKLATALRVPTTHLLDRHESPEGADTDSSPDAEAWAPVRHAVERPPTDTTTEAPTLEGVQAAADAVGRAWATNQLATAATLLPPALRDAEALGDEGREAHAYVLQLAGALLTQTRQYDAAETALRQALDAAQGRHRSASVAGTMCWLAIRQGRLTQARTLATRWADDVEPRVSRATAADLAAWGGLLLHLASACVRDNRPGEAADALRFAQAAAVMTGHELPVRRRMGAWGPLTVAYKRAEQHMIVDRPDKVLEIAEGTEAHTSDAGRVQNGFNRHQLDVAAAHVRMRQHAQAVKVLSGVHARVPEWLAQQRYAKDILGDVVKRRRTLTPEMRRLVDAVGLPL</sequence>
<evidence type="ECO:0000259" key="2">
    <source>
        <dbReference type="PROSITE" id="PS50943"/>
    </source>
</evidence>
<dbReference type="RefSeq" id="WP_176162021.1">
    <property type="nucleotide sequence ID" value="NZ_CP054929.1"/>
</dbReference>
<dbReference type="SUPFAM" id="SSF48452">
    <property type="entry name" value="TPR-like"/>
    <property type="match status" value="1"/>
</dbReference>
<dbReference type="SMART" id="SM00530">
    <property type="entry name" value="HTH_XRE"/>
    <property type="match status" value="1"/>
</dbReference>
<dbReference type="AlphaFoldDB" id="A0A7H8N7J6"/>
<dbReference type="CDD" id="cd00093">
    <property type="entry name" value="HTH_XRE"/>
    <property type="match status" value="1"/>
</dbReference>
<evidence type="ECO:0000313" key="3">
    <source>
        <dbReference type="EMBL" id="QKW50286.1"/>
    </source>
</evidence>